<dbReference type="InterPro" id="IPR038765">
    <property type="entry name" value="Papain-like_cys_pep_sf"/>
</dbReference>
<keyword evidence="5" id="KW-0788">Thiol protease</keyword>
<evidence type="ECO:0000256" key="3">
    <source>
        <dbReference type="ARBA" id="ARBA00022729"/>
    </source>
</evidence>
<evidence type="ECO:0000256" key="2">
    <source>
        <dbReference type="ARBA" id="ARBA00022670"/>
    </source>
</evidence>
<evidence type="ECO:0000259" key="7">
    <source>
        <dbReference type="PROSITE" id="PS51935"/>
    </source>
</evidence>
<dbReference type="PROSITE" id="PS51257">
    <property type="entry name" value="PROKAR_LIPOPROTEIN"/>
    <property type="match status" value="1"/>
</dbReference>
<name>A0AA49JJ40_9BACT</name>
<evidence type="ECO:0000256" key="4">
    <source>
        <dbReference type="ARBA" id="ARBA00022801"/>
    </source>
</evidence>
<dbReference type="InterPro" id="IPR052062">
    <property type="entry name" value="Murein_DD/LD_carboxypeptidase"/>
</dbReference>
<dbReference type="AlphaFoldDB" id="A0AA49JJ40"/>
<dbReference type="PANTHER" id="PTHR47360:SF1">
    <property type="entry name" value="ENDOPEPTIDASE NLPC-RELATED"/>
    <property type="match status" value="1"/>
</dbReference>
<evidence type="ECO:0000256" key="6">
    <source>
        <dbReference type="SAM" id="MobiDB-lite"/>
    </source>
</evidence>
<protein>
    <submittedName>
        <fullName evidence="8">C40 family peptidase</fullName>
    </submittedName>
</protein>
<dbReference type="PROSITE" id="PS51935">
    <property type="entry name" value="NLPC_P60"/>
    <property type="match status" value="1"/>
</dbReference>
<keyword evidence="3" id="KW-0732">Signal</keyword>
<dbReference type="EMBL" id="CP120682">
    <property type="protein sequence ID" value="WKN38322.1"/>
    <property type="molecule type" value="Genomic_DNA"/>
</dbReference>
<feature type="domain" description="NlpC/P60" evidence="7">
    <location>
        <begin position="60"/>
        <end position="189"/>
    </location>
</feature>
<gene>
    <name evidence="8" type="ORF">K4G66_06350</name>
</gene>
<accession>A0AA49JJ40</accession>
<evidence type="ECO:0000256" key="1">
    <source>
        <dbReference type="ARBA" id="ARBA00007074"/>
    </source>
</evidence>
<evidence type="ECO:0000313" key="8">
    <source>
        <dbReference type="EMBL" id="WKN38322.1"/>
    </source>
</evidence>
<dbReference type="GO" id="GO:0006508">
    <property type="term" value="P:proteolysis"/>
    <property type="evidence" value="ECO:0007669"/>
    <property type="project" value="UniProtKB-KW"/>
</dbReference>
<dbReference type="PANTHER" id="PTHR47360">
    <property type="entry name" value="MUREIN DD-ENDOPEPTIDASE MEPS/MUREIN LD-CARBOXYPEPTIDASE"/>
    <property type="match status" value="1"/>
</dbReference>
<reference evidence="8" key="2">
    <citation type="journal article" date="2024" name="Antonie Van Leeuwenhoek">
        <title>Roseihalotalea indica gen. nov., sp. nov., a halophilic Bacteroidetes from mesopelagic Southwest Indian Ocean with higher carbohydrate metabolic potential.</title>
        <authorList>
            <person name="Chen B."/>
            <person name="Zhang M."/>
            <person name="Lin D."/>
            <person name="Ye J."/>
            <person name="Tang K."/>
        </authorList>
    </citation>
    <scope>NUCLEOTIDE SEQUENCE</scope>
    <source>
        <strain evidence="8">TK19036</strain>
    </source>
</reference>
<keyword evidence="2" id="KW-0645">Protease</keyword>
<sequence>MIRKLTNSLTTLTLIVLLASCASHKKAVTRSKPARPPLHRPATPLPEEPSRATSRVNRIASRQHQVIEVARSFSGTPYRWGGTTRGGMDCSGLLMIAFREAGIDLPRTSAEQSHVGRLVSIHELRPGDLVFFATRSKYSNKVTHAGLVTEIRGKHDVQFIHASTSLGVVESNIFSDYYRRAFVKARRPF</sequence>
<proteinExistence type="inferred from homology"/>
<dbReference type="Pfam" id="PF00877">
    <property type="entry name" value="NLPC_P60"/>
    <property type="match status" value="1"/>
</dbReference>
<dbReference type="Gene3D" id="3.90.1720.10">
    <property type="entry name" value="endopeptidase domain like (from Nostoc punctiforme)"/>
    <property type="match status" value="1"/>
</dbReference>
<evidence type="ECO:0000256" key="5">
    <source>
        <dbReference type="ARBA" id="ARBA00022807"/>
    </source>
</evidence>
<dbReference type="SUPFAM" id="SSF54001">
    <property type="entry name" value="Cysteine proteinases"/>
    <property type="match status" value="1"/>
</dbReference>
<dbReference type="GO" id="GO:0008234">
    <property type="term" value="F:cysteine-type peptidase activity"/>
    <property type="evidence" value="ECO:0007669"/>
    <property type="project" value="UniProtKB-KW"/>
</dbReference>
<dbReference type="InterPro" id="IPR000064">
    <property type="entry name" value="NLP_P60_dom"/>
</dbReference>
<feature type="region of interest" description="Disordered" evidence="6">
    <location>
        <begin position="26"/>
        <end position="53"/>
    </location>
</feature>
<keyword evidence="4" id="KW-0378">Hydrolase</keyword>
<comment type="similarity">
    <text evidence="1">Belongs to the peptidase C40 family.</text>
</comment>
<reference evidence="8" key="1">
    <citation type="journal article" date="2023" name="Comput. Struct. Biotechnol. J.">
        <title>Discovery of a novel marine Bacteroidetes with a rich repertoire of carbohydrate-active enzymes.</title>
        <authorList>
            <person name="Chen B."/>
            <person name="Liu G."/>
            <person name="Chen Q."/>
            <person name="Wang H."/>
            <person name="Liu L."/>
            <person name="Tang K."/>
        </authorList>
    </citation>
    <scope>NUCLEOTIDE SEQUENCE</scope>
    <source>
        <strain evidence="8">TK19036</strain>
    </source>
</reference>
<organism evidence="8">
    <name type="scientific">Roseihalotalea indica</name>
    <dbReference type="NCBI Taxonomy" id="2867963"/>
    <lineage>
        <taxon>Bacteria</taxon>
        <taxon>Pseudomonadati</taxon>
        <taxon>Bacteroidota</taxon>
        <taxon>Cytophagia</taxon>
        <taxon>Cytophagales</taxon>
        <taxon>Catalimonadaceae</taxon>
        <taxon>Roseihalotalea</taxon>
    </lineage>
</organism>